<keyword evidence="5" id="KW-1003">Cell membrane</keyword>
<feature type="transmembrane region" description="Helical" evidence="5">
    <location>
        <begin position="70"/>
        <end position="92"/>
    </location>
</feature>
<keyword evidence="2 5" id="KW-0812">Transmembrane</keyword>
<feature type="transmembrane region" description="Helical" evidence="5">
    <location>
        <begin position="242"/>
        <end position="264"/>
    </location>
</feature>
<sequence length="269" mass="27197">MPLVMPLGAAIGLMMGLTGAGGGILAVPALVMGLGLSMTSAAPIALAAVGISAAVGALDGLNRRIVRYKAAALMAVLGTLCSHAGIGLAHIIPDTVLTALFSAVMLIVSVRMLRRATAQGAGPLLRADRPCMLNPATGRLHWTRRCAGTLAGIGATAGLFAGMLGVGGGFVIVPAFRRYTDIDMHGIVATSLMVIALISLATVGSVLLHGTRIPEIGWVFVGSAVVGMIAGRAGARHVQPRLLQIAFALIAALVAVILAVRVAWPGLLG</sequence>
<keyword evidence="3 5" id="KW-1133">Transmembrane helix</keyword>
<feature type="transmembrane region" description="Helical" evidence="5">
    <location>
        <begin position="188"/>
        <end position="210"/>
    </location>
</feature>
<feature type="transmembrane region" description="Helical" evidence="5">
    <location>
        <begin position="150"/>
        <end position="176"/>
    </location>
</feature>
<gene>
    <name evidence="6" type="ORF">ACFOY1_12150</name>
</gene>
<keyword evidence="4 5" id="KW-0472">Membrane</keyword>
<evidence type="ECO:0000256" key="5">
    <source>
        <dbReference type="RuleBase" id="RU363041"/>
    </source>
</evidence>
<dbReference type="Proteomes" id="UP001595848">
    <property type="component" value="Unassembled WGS sequence"/>
</dbReference>
<keyword evidence="7" id="KW-1185">Reference proteome</keyword>
<feature type="transmembrane region" description="Helical" evidence="5">
    <location>
        <begin position="36"/>
        <end position="58"/>
    </location>
</feature>
<reference evidence="7" key="1">
    <citation type="journal article" date="2019" name="Int. J. Syst. Evol. Microbiol.">
        <title>The Global Catalogue of Microorganisms (GCM) 10K type strain sequencing project: providing services to taxonomists for standard genome sequencing and annotation.</title>
        <authorList>
            <consortium name="The Broad Institute Genomics Platform"/>
            <consortium name="The Broad Institute Genome Sequencing Center for Infectious Disease"/>
            <person name="Wu L."/>
            <person name="Ma J."/>
        </authorList>
    </citation>
    <scope>NUCLEOTIDE SEQUENCE [LARGE SCALE GENOMIC DNA]</scope>
    <source>
        <strain evidence="7">LMG 24813</strain>
    </source>
</reference>
<comment type="subcellular location">
    <subcellularLocation>
        <location evidence="5">Cell membrane</location>
        <topology evidence="5">Multi-pass membrane protein</topology>
    </subcellularLocation>
    <subcellularLocation>
        <location evidence="1">Membrane</location>
        <topology evidence="1">Multi-pass membrane protein</topology>
    </subcellularLocation>
</comment>
<proteinExistence type="inferred from homology"/>
<dbReference type="InterPro" id="IPR002781">
    <property type="entry name" value="TM_pro_TauE-like"/>
</dbReference>
<evidence type="ECO:0000256" key="3">
    <source>
        <dbReference type="ARBA" id="ARBA00022989"/>
    </source>
</evidence>
<evidence type="ECO:0000256" key="2">
    <source>
        <dbReference type="ARBA" id="ARBA00022692"/>
    </source>
</evidence>
<name>A0ABV8NZW2_9BURK</name>
<dbReference type="Pfam" id="PF01925">
    <property type="entry name" value="TauE"/>
    <property type="match status" value="1"/>
</dbReference>
<dbReference type="EMBL" id="JBHSBV010000004">
    <property type="protein sequence ID" value="MFC4201707.1"/>
    <property type="molecule type" value="Genomic_DNA"/>
</dbReference>
<evidence type="ECO:0000313" key="7">
    <source>
        <dbReference type="Proteomes" id="UP001595848"/>
    </source>
</evidence>
<accession>A0ABV8NZW2</accession>
<evidence type="ECO:0000256" key="1">
    <source>
        <dbReference type="ARBA" id="ARBA00004141"/>
    </source>
</evidence>
<dbReference type="RefSeq" id="WP_217965617.1">
    <property type="nucleotide sequence ID" value="NZ_JAHTBN010000007.1"/>
</dbReference>
<protein>
    <recommendedName>
        <fullName evidence="5">Probable membrane transporter protein</fullName>
    </recommendedName>
</protein>
<evidence type="ECO:0000313" key="6">
    <source>
        <dbReference type="EMBL" id="MFC4201707.1"/>
    </source>
</evidence>
<organism evidence="6 7">
    <name type="scientific">Candidimonas humi</name>
    <dbReference type="NCBI Taxonomy" id="683355"/>
    <lineage>
        <taxon>Bacteria</taxon>
        <taxon>Pseudomonadati</taxon>
        <taxon>Pseudomonadota</taxon>
        <taxon>Betaproteobacteria</taxon>
        <taxon>Burkholderiales</taxon>
        <taxon>Alcaligenaceae</taxon>
        <taxon>Candidimonas</taxon>
    </lineage>
</organism>
<dbReference type="PANTHER" id="PTHR43701:SF2">
    <property type="entry name" value="MEMBRANE TRANSPORTER PROTEIN YJNA-RELATED"/>
    <property type="match status" value="1"/>
</dbReference>
<comment type="similarity">
    <text evidence="5">Belongs to the 4-toluene sulfonate uptake permease (TSUP) (TC 2.A.102) family.</text>
</comment>
<feature type="transmembrane region" description="Helical" evidence="5">
    <location>
        <begin position="216"/>
        <end position="235"/>
    </location>
</feature>
<dbReference type="PANTHER" id="PTHR43701">
    <property type="entry name" value="MEMBRANE TRANSPORTER PROTEIN MJ0441-RELATED"/>
    <property type="match status" value="1"/>
</dbReference>
<evidence type="ECO:0000256" key="4">
    <source>
        <dbReference type="ARBA" id="ARBA00023136"/>
    </source>
</evidence>
<dbReference type="InterPro" id="IPR051598">
    <property type="entry name" value="TSUP/Inactive_protease-like"/>
</dbReference>
<comment type="caution">
    <text evidence="6">The sequence shown here is derived from an EMBL/GenBank/DDBJ whole genome shotgun (WGS) entry which is preliminary data.</text>
</comment>